<name>A0A9W6SR50_9ACTN</name>
<evidence type="ECO:0000256" key="1">
    <source>
        <dbReference type="ARBA" id="ARBA00022801"/>
    </source>
</evidence>
<dbReference type="InterPro" id="IPR041127">
    <property type="entry name" value="PET_hydrolase/cutinase-like"/>
</dbReference>
<dbReference type="InterPro" id="IPR029058">
    <property type="entry name" value="AB_hydrolase_fold"/>
</dbReference>
<feature type="chain" id="PRO_5040798646" evidence="4">
    <location>
        <begin position="24"/>
        <end position="354"/>
    </location>
</feature>
<keyword evidence="1" id="KW-0378">Hydrolase</keyword>
<keyword evidence="7" id="KW-1185">Reference proteome</keyword>
<evidence type="ECO:0000256" key="4">
    <source>
        <dbReference type="SAM" id="SignalP"/>
    </source>
</evidence>
<dbReference type="SUPFAM" id="SSF53474">
    <property type="entry name" value="alpha/beta-Hydrolases"/>
    <property type="match status" value="1"/>
</dbReference>
<dbReference type="Pfam" id="PF12740">
    <property type="entry name" value="PETase"/>
    <property type="match status" value="1"/>
</dbReference>
<gene>
    <name evidence="6" type="ORF">Afil01_53850</name>
</gene>
<dbReference type="EMBL" id="BSTX01000004">
    <property type="protein sequence ID" value="GLZ80578.1"/>
    <property type="molecule type" value="Genomic_DNA"/>
</dbReference>
<sequence length="354" mass="37247">MRKSLIAAVAMAGVLLAAAPASASASPHLSLPAPTGPFAVGVHDEHLVDAARPDPWHPEQSRELMVSVRYPTLASHGRTRQYATAAESTLALTAYEVPGPKDVLTTVPTRSLVDAPIVAPWRLPTVLLSPGYGAGRWSLTSLAEDLASRGYLVVTIDHNYEAFGITFPDGHTTDCDSCLGDDGPKVVRGRGADASFVLDSLLPRWPIDPARIAMAGHSIGGAAAAYAMALDPRIKAGINMDGSFQIPPTVDRAFLMLGTTGGHPRGAGTDWDTAWNGLGGWRRWLTVDGAAHMSFGDTAVLAGQLGLPDPEQTITGERAVALTRGLVGAFLDRHLRGLPGFVLDHPPAGVTRWG</sequence>
<dbReference type="Gene3D" id="3.40.50.1820">
    <property type="entry name" value="alpha/beta hydrolase"/>
    <property type="match status" value="1"/>
</dbReference>
<comment type="caution">
    <text evidence="6">The sequence shown here is derived from an EMBL/GenBank/DDBJ whole genome shotgun (WGS) entry which is preliminary data.</text>
</comment>
<dbReference type="PANTHER" id="PTHR10272">
    <property type="entry name" value="PLATELET-ACTIVATING FACTOR ACETYLHYDROLASE"/>
    <property type="match status" value="1"/>
</dbReference>
<dbReference type="GO" id="GO:0003847">
    <property type="term" value="F:1-alkyl-2-acetylglycerophosphocholine esterase activity"/>
    <property type="evidence" value="ECO:0007669"/>
    <property type="project" value="TreeGrafter"/>
</dbReference>
<accession>A0A9W6SR50</accession>
<evidence type="ECO:0000256" key="3">
    <source>
        <dbReference type="ARBA" id="ARBA00023098"/>
    </source>
</evidence>
<evidence type="ECO:0000313" key="6">
    <source>
        <dbReference type="EMBL" id="GLZ80578.1"/>
    </source>
</evidence>
<evidence type="ECO:0000259" key="5">
    <source>
        <dbReference type="Pfam" id="PF12740"/>
    </source>
</evidence>
<keyword evidence="2" id="KW-0442">Lipid degradation</keyword>
<feature type="domain" description="PET hydrolase/cutinase-like" evidence="5">
    <location>
        <begin position="123"/>
        <end position="240"/>
    </location>
</feature>
<dbReference type="Proteomes" id="UP001165079">
    <property type="component" value="Unassembled WGS sequence"/>
</dbReference>
<evidence type="ECO:0000313" key="7">
    <source>
        <dbReference type="Proteomes" id="UP001165079"/>
    </source>
</evidence>
<keyword evidence="4" id="KW-0732">Signal</keyword>
<keyword evidence="3" id="KW-0443">Lipid metabolism</keyword>
<dbReference type="RefSeq" id="WP_285665796.1">
    <property type="nucleotide sequence ID" value="NZ_BSTX01000004.1"/>
</dbReference>
<protein>
    <submittedName>
        <fullName evidence="6">Lipase</fullName>
    </submittedName>
</protein>
<organism evidence="6 7">
    <name type="scientific">Actinorhabdospora filicis</name>
    <dbReference type="NCBI Taxonomy" id="1785913"/>
    <lineage>
        <taxon>Bacteria</taxon>
        <taxon>Bacillati</taxon>
        <taxon>Actinomycetota</taxon>
        <taxon>Actinomycetes</taxon>
        <taxon>Micromonosporales</taxon>
        <taxon>Micromonosporaceae</taxon>
        <taxon>Actinorhabdospora</taxon>
    </lineage>
</organism>
<dbReference type="AlphaFoldDB" id="A0A9W6SR50"/>
<feature type="signal peptide" evidence="4">
    <location>
        <begin position="1"/>
        <end position="23"/>
    </location>
</feature>
<reference evidence="6" key="1">
    <citation type="submission" date="2023-03" db="EMBL/GenBank/DDBJ databases">
        <title>Actinorhabdospora filicis NBRC 111898.</title>
        <authorList>
            <person name="Ichikawa N."/>
            <person name="Sato H."/>
            <person name="Tonouchi N."/>
        </authorList>
    </citation>
    <scope>NUCLEOTIDE SEQUENCE</scope>
    <source>
        <strain evidence="6">NBRC 111898</strain>
    </source>
</reference>
<proteinExistence type="predicted"/>
<dbReference type="PANTHER" id="PTHR10272:SF0">
    <property type="entry name" value="PLATELET-ACTIVATING FACTOR ACETYLHYDROLASE"/>
    <property type="match status" value="1"/>
</dbReference>
<evidence type="ECO:0000256" key="2">
    <source>
        <dbReference type="ARBA" id="ARBA00022963"/>
    </source>
</evidence>
<dbReference type="GO" id="GO:0016042">
    <property type="term" value="P:lipid catabolic process"/>
    <property type="evidence" value="ECO:0007669"/>
    <property type="project" value="UniProtKB-KW"/>
</dbReference>